<comment type="similarity">
    <text evidence="1">Belongs to the bacterial sugar transferase family.</text>
</comment>
<evidence type="ECO:0000259" key="3">
    <source>
        <dbReference type="Pfam" id="PF02397"/>
    </source>
</evidence>
<feature type="transmembrane region" description="Helical" evidence="2">
    <location>
        <begin position="207"/>
        <end position="226"/>
    </location>
</feature>
<reference evidence="4 5" key="1">
    <citation type="journal article" date="2015" name="Nature">
        <title>rRNA introns, odd ribosomes, and small enigmatic genomes across a large radiation of phyla.</title>
        <authorList>
            <person name="Brown C.T."/>
            <person name="Hug L.A."/>
            <person name="Thomas B.C."/>
            <person name="Sharon I."/>
            <person name="Castelle C.J."/>
            <person name="Singh A."/>
            <person name="Wilkins M.J."/>
            <person name="Williams K.H."/>
            <person name="Banfield J.F."/>
        </authorList>
    </citation>
    <scope>NUCLEOTIDE SEQUENCE [LARGE SCALE GENOMIC DNA]</scope>
</reference>
<dbReference type="AlphaFoldDB" id="A0A0G0JJH4"/>
<dbReference type="InterPro" id="IPR003362">
    <property type="entry name" value="Bact_transf"/>
</dbReference>
<keyword evidence="4" id="KW-0808">Transferase</keyword>
<dbReference type="InterPro" id="IPR039498">
    <property type="entry name" value="NTP_transf_5"/>
</dbReference>
<dbReference type="PANTHER" id="PTHR30576">
    <property type="entry name" value="COLANIC BIOSYNTHESIS UDP-GLUCOSE LIPID CARRIER TRANSFERASE"/>
    <property type="match status" value="1"/>
</dbReference>
<keyword evidence="2" id="KW-0812">Transmembrane</keyword>
<evidence type="ECO:0000256" key="1">
    <source>
        <dbReference type="ARBA" id="ARBA00006464"/>
    </source>
</evidence>
<gene>
    <name evidence="4" type="ORF">US54_C0051G0005</name>
</gene>
<dbReference type="STRING" id="1618481.US54_C0051G0005"/>
<dbReference type="Pfam" id="PF14907">
    <property type="entry name" value="NTP_transf_5"/>
    <property type="match status" value="1"/>
</dbReference>
<dbReference type="PATRIC" id="fig|1618481.3.peg.862"/>
<feature type="domain" description="Bacterial sugar transferase" evidence="3">
    <location>
        <begin position="386"/>
        <end position="540"/>
    </location>
</feature>
<accession>A0A0G0JJH4</accession>
<evidence type="ECO:0000313" key="5">
    <source>
        <dbReference type="Proteomes" id="UP000034471"/>
    </source>
</evidence>
<organism evidence="4 5">
    <name type="scientific">Candidatus Roizmanbacteria bacterium GW2011_GWA2_37_7</name>
    <dbReference type="NCBI Taxonomy" id="1618481"/>
    <lineage>
        <taxon>Bacteria</taxon>
        <taxon>Candidatus Roizmaniibacteriota</taxon>
    </lineage>
</organism>
<dbReference type="EMBL" id="LBTJ01000051">
    <property type="protein sequence ID" value="KKQ36894.1"/>
    <property type="molecule type" value="Genomic_DNA"/>
</dbReference>
<name>A0A0G0JJH4_9BACT</name>
<evidence type="ECO:0000313" key="4">
    <source>
        <dbReference type="EMBL" id="KKQ36894.1"/>
    </source>
</evidence>
<evidence type="ECO:0000256" key="2">
    <source>
        <dbReference type="SAM" id="Phobius"/>
    </source>
</evidence>
<dbReference type="PANTHER" id="PTHR30576:SF10">
    <property type="entry name" value="SLL5057 PROTEIN"/>
    <property type="match status" value="1"/>
</dbReference>
<sequence>AKTNQTYITHRVIYKGKNHLITKGDNNPSVDPITKSKNIVGRVYQIKRKRKLLHPDTIYLSQSTQYFDAITKCIHQLNHQNIPYVLLKGLILHLYYTNAHPRRRYLDYDILVDYKDHKKIDHILTQLGYVKKDDSMSSFQRRLLDKPIEVTYVKESSTFPIAVDIHFEPVFMMTQIGRLDELYDQKKIAALGELFLKNRRIVKVHNFSYHILSTAHLVAYLALHFFHHNFRGTHRLELLDAVIRKIPLKKHPEEWSEVSSLIQDFHLDGFVYGSFVTLRQYFHTPFPKSFLQNLHIPPCQIQYAQHYLKQNTVFEIKSRAQEGKQLFTNLFYLSPKPWVTKIWVFTKPIVVYMIILSAYSKISLSFLYVWYLIRQKNKNIDILANHFVFIFSQPRLGQYKKPFRIYKIRTMVLGAENMKHELMSLNERTGPVFKIRNDPRYTTVGKFLSHAGLDELPQLINIIKGEMAFVGPRPFPINEATQVPEKYKKRFSVLPGITSSWVIHGQGKLTFDQWMELDCEYVKNKSWITDVKIGLKTVILLAKLTLTK</sequence>
<dbReference type="Pfam" id="PF02397">
    <property type="entry name" value="Bac_transf"/>
    <property type="match status" value="1"/>
</dbReference>
<protein>
    <submittedName>
        <fullName evidence="4">Undecaprenyl-phosphate glucose phosphotransferase</fullName>
    </submittedName>
</protein>
<feature type="non-terminal residue" evidence="4">
    <location>
        <position position="1"/>
    </location>
</feature>
<dbReference type="Proteomes" id="UP000034471">
    <property type="component" value="Unassembled WGS sequence"/>
</dbReference>
<keyword evidence="2" id="KW-0472">Membrane</keyword>
<comment type="caution">
    <text evidence="4">The sequence shown here is derived from an EMBL/GenBank/DDBJ whole genome shotgun (WGS) entry which is preliminary data.</text>
</comment>
<keyword evidence="2" id="KW-1133">Transmembrane helix</keyword>
<proteinExistence type="inferred from homology"/>
<dbReference type="GO" id="GO:0016780">
    <property type="term" value="F:phosphotransferase activity, for other substituted phosphate groups"/>
    <property type="evidence" value="ECO:0007669"/>
    <property type="project" value="TreeGrafter"/>
</dbReference>
<feature type="transmembrane region" description="Helical" evidence="2">
    <location>
        <begin position="349"/>
        <end position="373"/>
    </location>
</feature>